<protein>
    <submittedName>
        <fullName evidence="12">Energy transducer TonB</fullName>
    </submittedName>
</protein>
<comment type="subcellular location">
    <subcellularLocation>
        <location evidence="1">Cell inner membrane</location>
        <topology evidence="1">Single-pass membrane protein</topology>
        <orientation evidence="1">Periplasmic side</orientation>
    </subcellularLocation>
</comment>
<keyword evidence="7" id="KW-0653">Protein transport</keyword>
<evidence type="ECO:0000256" key="3">
    <source>
        <dbReference type="ARBA" id="ARBA00022448"/>
    </source>
</evidence>
<feature type="compositionally biased region" description="Acidic residues" evidence="10">
    <location>
        <begin position="84"/>
        <end position="102"/>
    </location>
</feature>
<dbReference type="PANTHER" id="PTHR33446">
    <property type="entry name" value="PROTEIN TONB-RELATED"/>
    <property type="match status" value="1"/>
</dbReference>
<keyword evidence="6" id="KW-0812">Transmembrane</keyword>
<dbReference type="NCBIfam" id="TIGR01352">
    <property type="entry name" value="tonB_Cterm"/>
    <property type="match status" value="1"/>
</dbReference>
<evidence type="ECO:0000313" key="12">
    <source>
        <dbReference type="EMBL" id="RWR23568.1"/>
    </source>
</evidence>
<feature type="compositionally biased region" description="Basic and acidic residues" evidence="10">
    <location>
        <begin position="153"/>
        <end position="173"/>
    </location>
</feature>
<dbReference type="GO" id="GO:0015031">
    <property type="term" value="P:protein transport"/>
    <property type="evidence" value="ECO:0007669"/>
    <property type="project" value="UniProtKB-KW"/>
</dbReference>
<sequence length="306" mass="33243">MKGWANEFHGRGRRLGGAALWASAAMFVVGAHAGGVALLLRHSPELPAADSPAPALMLELAPMSEAVNTDSSNITDQMQNSEEVLSDEVPPEPPEPEPEVVEDTPPPPEPEVVEDEPPPLPDPEPEIAEEIPDEIETPVEEAAVVIPHRRPMQRPEIREPEPEKRVVEKPRREREHRRERKEAPSQASTAAAAQVQQSNRNAAAQTAAGAGAKVAPAKWRSRLMAHLERRKRYPAESRAKREQGVAHVTFVIDAAGNVLSSRLAKSSGYPALDRAVVEMVQRASPVPAPPPGVNLTITAPVRFDLR</sequence>
<organism evidence="12 13">
    <name type="scientific">Paenirhodobacter populi</name>
    <dbReference type="NCBI Taxonomy" id="2306993"/>
    <lineage>
        <taxon>Bacteria</taxon>
        <taxon>Pseudomonadati</taxon>
        <taxon>Pseudomonadota</taxon>
        <taxon>Alphaproteobacteria</taxon>
        <taxon>Rhodobacterales</taxon>
        <taxon>Rhodobacter group</taxon>
        <taxon>Paenirhodobacter</taxon>
    </lineage>
</organism>
<dbReference type="InterPro" id="IPR037682">
    <property type="entry name" value="TonB_C"/>
</dbReference>
<evidence type="ECO:0000256" key="4">
    <source>
        <dbReference type="ARBA" id="ARBA00022475"/>
    </source>
</evidence>
<keyword evidence="3" id="KW-0813">Transport</keyword>
<gene>
    <name evidence="12" type="ORF">D2T30_03745</name>
</gene>
<accession>A0A443JSS3</accession>
<evidence type="ECO:0000256" key="10">
    <source>
        <dbReference type="SAM" id="MobiDB-lite"/>
    </source>
</evidence>
<dbReference type="PROSITE" id="PS52015">
    <property type="entry name" value="TONB_CTD"/>
    <property type="match status" value="1"/>
</dbReference>
<dbReference type="InterPro" id="IPR006260">
    <property type="entry name" value="TonB/TolA_C"/>
</dbReference>
<keyword evidence="9" id="KW-0472">Membrane</keyword>
<feature type="domain" description="TonB C-terminal" evidence="11">
    <location>
        <begin position="218"/>
        <end position="306"/>
    </location>
</feature>
<reference evidence="12 13" key="2">
    <citation type="submission" date="2019-01" db="EMBL/GenBank/DDBJ databases">
        <authorList>
            <person name="Li Y."/>
        </authorList>
    </citation>
    <scope>NUCLEOTIDE SEQUENCE [LARGE SCALE GENOMIC DNA]</scope>
    <source>
        <strain evidence="12 13">SK2B-1</strain>
    </source>
</reference>
<evidence type="ECO:0000256" key="7">
    <source>
        <dbReference type="ARBA" id="ARBA00022927"/>
    </source>
</evidence>
<evidence type="ECO:0000256" key="9">
    <source>
        <dbReference type="ARBA" id="ARBA00023136"/>
    </source>
</evidence>
<evidence type="ECO:0000256" key="5">
    <source>
        <dbReference type="ARBA" id="ARBA00022519"/>
    </source>
</evidence>
<feature type="compositionally biased region" description="Acidic residues" evidence="10">
    <location>
        <begin position="111"/>
        <end position="139"/>
    </location>
</feature>
<dbReference type="GO" id="GO:0098797">
    <property type="term" value="C:plasma membrane protein complex"/>
    <property type="evidence" value="ECO:0007669"/>
    <property type="project" value="TreeGrafter"/>
</dbReference>
<comment type="similarity">
    <text evidence="2">Belongs to the TonB family.</text>
</comment>
<evidence type="ECO:0000256" key="6">
    <source>
        <dbReference type="ARBA" id="ARBA00022692"/>
    </source>
</evidence>
<dbReference type="Proteomes" id="UP000284476">
    <property type="component" value="Unassembled WGS sequence"/>
</dbReference>
<keyword evidence="4" id="KW-1003">Cell membrane</keyword>
<feature type="region of interest" description="Disordered" evidence="10">
    <location>
        <begin position="80"/>
        <end position="218"/>
    </location>
</feature>
<feature type="compositionally biased region" description="Low complexity" evidence="10">
    <location>
        <begin position="184"/>
        <end position="217"/>
    </location>
</feature>
<reference evidence="12 13" key="1">
    <citation type="submission" date="2019-01" db="EMBL/GenBank/DDBJ databases">
        <title>Sinorhodobacter populi sp. nov. isolated from the symptomatic bark tissue of Populus euramericana canker.</title>
        <authorList>
            <person name="Xu G."/>
        </authorList>
    </citation>
    <scope>NUCLEOTIDE SEQUENCE [LARGE SCALE GENOMIC DNA]</scope>
    <source>
        <strain evidence="12 13">SK2B-1</strain>
    </source>
</reference>
<evidence type="ECO:0000256" key="8">
    <source>
        <dbReference type="ARBA" id="ARBA00022989"/>
    </source>
</evidence>
<dbReference type="GO" id="GO:0031992">
    <property type="term" value="F:energy transducer activity"/>
    <property type="evidence" value="ECO:0007669"/>
    <property type="project" value="TreeGrafter"/>
</dbReference>
<dbReference type="GO" id="GO:0055085">
    <property type="term" value="P:transmembrane transport"/>
    <property type="evidence" value="ECO:0007669"/>
    <property type="project" value="InterPro"/>
</dbReference>
<dbReference type="SUPFAM" id="SSF74653">
    <property type="entry name" value="TolA/TonB C-terminal domain"/>
    <property type="match status" value="1"/>
</dbReference>
<proteinExistence type="inferred from homology"/>
<dbReference type="InterPro" id="IPR051045">
    <property type="entry name" value="TonB-dependent_transducer"/>
</dbReference>
<dbReference type="EMBL" id="SAUZ01000003">
    <property type="protein sequence ID" value="RWR23568.1"/>
    <property type="molecule type" value="Genomic_DNA"/>
</dbReference>
<dbReference type="RefSeq" id="WP_128207698.1">
    <property type="nucleotide sequence ID" value="NZ_JBHRSO010000023.1"/>
</dbReference>
<dbReference type="Pfam" id="PF03544">
    <property type="entry name" value="TonB_C"/>
    <property type="match status" value="1"/>
</dbReference>
<comment type="caution">
    <text evidence="12">The sequence shown here is derived from an EMBL/GenBank/DDBJ whole genome shotgun (WGS) entry which is preliminary data.</text>
</comment>
<name>A0A443JSS3_9RHOB</name>
<evidence type="ECO:0000256" key="2">
    <source>
        <dbReference type="ARBA" id="ARBA00006555"/>
    </source>
</evidence>
<dbReference type="PANTHER" id="PTHR33446:SF2">
    <property type="entry name" value="PROTEIN TONB"/>
    <property type="match status" value="1"/>
</dbReference>
<evidence type="ECO:0000313" key="13">
    <source>
        <dbReference type="Proteomes" id="UP000284476"/>
    </source>
</evidence>
<dbReference type="Gene3D" id="3.30.1150.10">
    <property type="match status" value="1"/>
</dbReference>
<keyword evidence="5" id="KW-0997">Cell inner membrane</keyword>
<evidence type="ECO:0000256" key="1">
    <source>
        <dbReference type="ARBA" id="ARBA00004383"/>
    </source>
</evidence>
<dbReference type="AlphaFoldDB" id="A0A443JSS3"/>
<keyword evidence="8" id="KW-1133">Transmembrane helix</keyword>
<evidence type="ECO:0000259" key="11">
    <source>
        <dbReference type="PROSITE" id="PS52015"/>
    </source>
</evidence>